<accession>A0A4V3EAD7</accession>
<dbReference type="OrthoDB" id="8481147at2"/>
<dbReference type="CDD" id="cd03257">
    <property type="entry name" value="ABC_NikE_OppD_transporters"/>
    <property type="match status" value="1"/>
</dbReference>
<evidence type="ECO:0000313" key="9">
    <source>
        <dbReference type="EMBL" id="TDS75998.1"/>
    </source>
</evidence>
<dbReference type="GO" id="GO:0015833">
    <property type="term" value="P:peptide transport"/>
    <property type="evidence" value="ECO:0007669"/>
    <property type="project" value="InterPro"/>
</dbReference>
<comment type="subcellular location">
    <subcellularLocation>
        <location evidence="1">Cell membrane</location>
        <topology evidence="1">Peripheral membrane protein</topology>
    </subcellularLocation>
</comment>
<dbReference type="RefSeq" id="WP_133767219.1">
    <property type="nucleotide sequence ID" value="NZ_BAAARP010000001.1"/>
</dbReference>
<evidence type="ECO:0000256" key="3">
    <source>
        <dbReference type="ARBA" id="ARBA00022448"/>
    </source>
</evidence>
<dbReference type="Proteomes" id="UP000295344">
    <property type="component" value="Unassembled WGS sequence"/>
</dbReference>
<comment type="similarity">
    <text evidence="2">Belongs to the ABC transporter superfamily.</text>
</comment>
<dbReference type="FunFam" id="3.40.50.300:FF:000016">
    <property type="entry name" value="Oligopeptide ABC transporter ATP-binding component"/>
    <property type="match status" value="1"/>
</dbReference>
<dbReference type="Pfam" id="PF08352">
    <property type="entry name" value="oligo_HPY"/>
    <property type="match status" value="1"/>
</dbReference>
<organism evidence="9 10">
    <name type="scientific">Amnibacterium kyonggiense</name>
    <dbReference type="NCBI Taxonomy" id="595671"/>
    <lineage>
        <taxon>Bacteria</taxon>
        <taxon>Bacillati</taxon>
        <taxon>Actinomycetota</taxon>
        <taxon>Actinomycetes</taxon>
        <taxon>Micrococcales</taxon>
        <taxon>Microbacteriaceae</taxon>
        <taxon>Amnibacterium</taxon>
    </lineage>
</organism>
<sequence>MTDTSLADAPGTTTAQRPFLVVDDLRVHFPTDDGLVKSVDGLSFELRRGEILGIVGESGSGKSVTAQAILGLHKGSKAQVSGRILLDEQDLVPLSENDMRGVRGDEVSMIFQDPLSSLHPFYSIGNQISEAYLVHNKVGKKAAKQRTIEMLQKVGIPNAAGRYDDYPHQFSGGMRQRAMIAMALICQPKLLIADEPTTALDVTVQAQILELIKELRDELNSAVIIITHDLGVVAETCDQVVVMYGGQCVEKGTVDELFDRPEMPYTWGLLGSMPRMDRVRQERLTPIPGSPPSLINVPKGCVFNPRCRFSDRVEGRRCFTEHPDLLETTGSTDPRVRHQVRCHIPPAERQEILLTEIRPTL</sequence>
<dbReference type="Pfam" id="PF00005">
    <property type="entry name" value="ABC_tran"/>
    <property type="match status" value="1"/>
</dbReference>
<keyword evidence="4" id="KW-1003">Cell membrane</keyword>
<dbReference type="PROSITE" id="PS50893">
    <property type="entry name" value="ABC_TRANSPORTER_2"/>
    <property type="match status" value="1"/>
</dbReference>
<keyword evidence="5" id="KW-0547">Nucleotide-binding</keyword>
<evidence type="ECO:0000313" key="10">
    <source>
        <dbReference type="Proteomes" id="UP000295344"/>
    </source>
</evidence>
<dbReference type="PANTHER" id="PTHR43297">
    <property type="entry name" value="OLIGOPEPTIDE TRANSPORT ATP-BINDING PROTEIN APPD"/>
    <property type="match status" value="1"/>
</dbReference>
<evidence type="ECO:0000259" key="8">
    <source>
        <dbReference type="PROSITE" id="PS50893"/>
    </source>
</evidence>
<evidence type="ECO:0000256" key="4">
    <source>
        <dbReference type="ARBA" id="ARBA00022475"/>
    </source>
</evidence>
<dbReference type="Gene3D" id="3.40.50.300">
    <property type="entry name" value="P-loop containing nucleotide triphosphate hydrolases"/>
    <property type="match status" value="1"/>
</dbReference>
<dbReference type="InterPro" id="IPR050388">
    <property type="entry name" value="ABC_Ni/Peptide_Import"/>
</dbReference>
<dbReference type="InterPro" id="IPR003593">
    <property type="entry name" value="AAA+_ATPase"/>
</dbReference>
<dbReference type="AlphaFoldDB" id="A0A4V3EAD7"/>
<dbReference type="PROSITE" id="PS00211">
    <property type="entry name" value="ABC_TRANSPORTER_1"/>
    <property type="match status" value="1"/>
</dbReference>
<dbReference type="GO" id="GO:0016887">
    <property type="term" value="F:ATP hydrolysis activity"/>
    <property type="evidence" value="ECO:0007669"/>
    <property type="project" value="InterPro"/>
</dbReference>
<comment type="caution">
    <text evidence="9">The sequence shown here is derived from an EMBL/GenBank/DDBJ whole genome shotgun (WGS) entry which is preliminary data.</text>
</comment>
<evidence type="ECO:0000256" key="7">
    <source>
        <dbReference type="ARBA" id="ARBA00023136"/>
    </source>
</evidence>
<feature type="domain" description="ABC transporter" evidence="8">
    <location>
        <begin position="20"/>
        <end position="270"/>
    </location>
</feature>
<proteinExistence type="inferred from homology"/>
<keyword evidence="10" id="KW-1185">Reference proteome</keyword>
<dbReference type="NCBIfam" id="TIGR01727">
    <property type="entry name" value="oligo_HPY"/>
    <property type="match status" value="1"/>
</dbReference>
<name>A0A4V3EAD7_9MICO</name>
<dbReference type="InterPro" id="IPR003439">
    <property type="entry name" value="ABC_transporter-like_ATP-bd"/>
</dbReference>
<dbReference type="PANTHER" id="PTHR43297:SF2">
    <property type="entry name" value="DIPEPTIDE TRANSPORT ATP-BINDING PROTEIN DPPD"/>
    <property type="match status" value="1"/>
</dbReference>
<keyword evidence="3" id="KW-0813">Transport</keyword>
<protein>
    <submittedName>
        <fullName evidence="9">Peptide/nickel transport system ATP-binding protein</fullName>
    </submittedName>
</protein>
<dbReference type="SUPFAM" id="SSF52540">
    <property type="entry name" value="P-loop containing nucleoside triphosphate hydrolases"/>
    <property type="match status" value="1"/>
</dbReference>
<dbReference type="EMBL" id="SOAM01000003">
    <property type="protein sequence ID" value="TDS75998.1"/>
    <property type="molecule type" value="Genomic_DNA"/>
</dbReference>
<evidence type="ECO:0000256" key="1">
    <source>
        <dbReference type="ARBA" id="ARBA00004202"/>
    </source>
</evidence>
<dbReference type="GO" id="GO:0005886">
    <property type="term" value="C:plasma membrane"/>
    <property type="evidence" value="ECO:0007669"/>
    <property type="project" value="UniProtKB-SubCell"/>
</dbReference>
<dbReference type="GO" id="GO:0005524">
    <property type="term" value="F:ATP binding"/>
    <property type="evidence" value="ECO:0007669"/>
    <property type="project" value="UniProtKB-KW"/>
</dbReference>
<keyword evidence="7" id="KW-0472">Membrane</keyword>
<reference evidence="9 10" key="1">
    <citation type="submission" date="2019-03" db="EMBL/GenBank/DDBJ databases">
        <title>Genomic Encyclopedia of Archaeal and Bacterial Type Strains, Phase II (KMG-II): from individual species to whole genera.</title>
        <authorList>
            <person name="Goeker M."/>
        </authorList>
    </citation>
    <scope>NUCLEOTIDE SEQUENCE [LARGE SCALE GENOMIC DNA]</scope>
    <source>
        <strain evidence="9 10">DSM 24782</strain>
    </source>
</reference>
<dbReference type="InterPro" id="IPR013563">
    <property type="entry name" value="Oligopep_ABC_C"/>
</dbReference>
<dbReference type="SMART" id="SM00382">
    <property type="entry name" value="AAA"/>
    <property type="match status" value="1"/>
</dbReference>
<dbReference type="InterPro" id="IPR027417">
    <property type="entry name" value="P-loop_NTPase"/>
</dbReference>
<keyword evidence="6 9" id="KW-0067">ATP-binding</keyword>
<evidence type="ECO:0000256" key="6">
    <source>
        <dbReference type="ARBA" id="ARBA00022840"/>
    </source>
</evidence>
<dbReference type="InterPro" id="IPR017871">
    <property type="entry name" value="ABC_transporter-like_CS"/>
</dbReference>
<evidence type="ECO:0000256" key="5">
    <source>
        <dbReference type="ARBA" id="ARBA00022741"/>
    </source>
</evidence>
<evidence type="ECO:0000256" key="2">
    <source>
        <dbReference type="ARBA" id="ARBA00005417"/>
    </source>
</evidence>
<gene>
    <name evidence="9" type="ORF">CLV52_3113</name>
</gene>